<evidence type="ECO:0000313" key="2">
    <source>
        <dbReference type="EMBL" id="SEW43028.1"/>
    </source>
</evidence>
<dbReference type="Gene3D" id="3.30.720.120">
    <property type="match status" value="1"/>
</dbReference>
<dbReference type="PROSITE" id="PS51819">
    <property type="entry name" value="VOC"/>
    <property type="match status" value="1"/>
</dbReference>
<dbReference type="InterPro" id="IPR029068">
    <property type="entry name" value="Glyas_Bleomycin-R_OHBP_Dase"/>
</dbReference>
<dbReference type="Pfam" id="PF00903">
    <property type="entry name" value="Glyoxalase"/>
    <property type="match status" value="1"/>
</dbReference>
<protein>
    <submittedName>
        <fullName evidence="2">Uncharacterized conserved protein PhnB, glyoxalase superfamily</fullName>
    </submittedName>
</protein>
<dbReference type="InterPro" id="IPR004360">
    <property type="entry name" value="Glyas_Fos-R_dOase_dom"/>
</dbReference>
<dbReference type="InterPro" id="IPR037523">
    <property type="entry name" value="VOC_core"/>
</dbReference>
<reference evidence="3" key="1">
    <citation type="submission" date="2016-10" db="EMBL/GenBank/DDBJ databases">
        <authorList>
            <person name="Varghese N."/>
            <person name="Submissions S."/>
        </authorList>
    </citation>
    <scope>NUCLEOTIDE SEQUENCE [LARGE SCALE GENOMIC DNA]</scope>
    <source>
        <strain evidence="3">DSM 3695</strain>
    </source>
</reference>
<dbReference type="PANTHER" id="PTHR34109">
    <property type="entry name" value="BNAUNNG04460D PROTEIN-RELATED"/>
    <property type="match status" value="1"/>
</dbReference>
<dbReference type="PANTHER" id="PTHR34109:SF1">
    <property type="entry name" value="VOC DOMAIN-CONTAINING PROTEIN"/>
    <property type="match status" value="1"/>
</dbReference>
<keyword evidence="3" id="KW-1185">Reference proteome</keyword>
<dbReference type="Proteomes" id="UP000199310">
    <property type="component" value="Unassembled WGS sequence"/>
</dbReference>
<evidence type="ECO:0000313" key="3">
    <source>
        <dbReference type="Proteomes" id="UP000199310"/>
    </source>
</evidence>
<gene>
    <name evidence="2" type="ORF">SAMN04488122_3169</name>
</gene>
<evidence type="ECO:0000259" key="1">
    <source>
        <dbReference type="PROSITE" id="PS51819"/>
    </source>
</evidence>
<dbReference type="OrthoDB" id="9795306at2"/>
<dbReference type="Gene3D" id="3.30.720.110">
    <property type="match status" value="1"/>
</dbReference>
<name>A0A1I0RPB3_9BACT</name>
<proteinExistence type="predicted"/>
<dbReference type="STRING" id="29529.SAMN04488122_3169"/>
<dbReference type="RefSeq" id="WP_089896290.1">
    <property type="nucleotide sequence ID" value="NZ_FOJG01000001.1"/>
</dbReference>
<feature type="domain" description="VOC" evidence="1">
    <location>
        <begin position="6"/>
        <end position="123"/>
    </location>
</feature>
<accession>A0A1I0RPB3</accession>
<organism evidence="2 3">
    <name type="scientific">Chitinophaga arvensicola</name>
    <dbReference type="NCBI Taxonomy" id="29529"/>
    <lineage>
        <taxon>Bacteria</taxon>
        <taxon>Pseudomonadati</taxon>
        <taxon>Bacteroidota</taxon>
        <taxon>Chitinophagia</taxon>
        <taxon>Chitinophagales</taxon>
        <taxon>Chitinophagaceae</taxon>
        <taxon>Chitinophaga</taxon>
    </lineage>
</organism>
<dbReference type="EMBL" id="FOJG01000001">
    <property type="protein sequence ID" value="SEW43028.1"/>
    <property type="molecule type" value="Genomic_DNA"/>
</dbReference>
<dbReference type="CDD" id="cd07246">
    <property type="entry name" value="VOC_like"/>
    <property type="match status" value="1"/>
</dbReference>
<dbReference type="AlphaFoldDB" id="A0A1I0RPB3"/>
<sequence>MKLPEGHQQVIPYLILKNAEGFFDFTGKVFGAKEIMRSYREDTKDFQHGEIRIGDAAIMFGQTSDNWGADNAGLFIYVEDADATFKKAIEAGSTEVMPVTDQSYGRSGGVKDPFGNTWWITAV</sequence>
<dbReference type="SUPFAM" id="SSF54593">
    <property type="entry name" value="Glyoxalase/Bleomycin resistance protein/Dihydroxybiphenyl dioxygenase"/>
    <property type="match status" value="1"/>
</dbReference>